<name>A0AAD5SNJ3_9FUNG</name>
<accession>A0AAD5SNJ3</accession>
<feature type="non-terminal residue" evidence="2">
    <location>
        <position position="1"/>
    </location>
</feature>
<dbReference type="EMBL" id="JADGJH010004944">
    <property type="protein sequence ID" value="KAJ3082929.1"/>
    <property type="molecule type" value="Genomic_DNA"/>
</dbReference>
<organism evidence="2 3">
    <name type="scientific">Physocladia obscura</name>
    <dbReference type="NCBI Taxonomy" id="109957"/>
    <lineage>
        <taxon>Eukaryota</taxon>
        <taxon>Fungi</taxon>
        <taxon>Fungi incertae sedis</taxon>
        <taxon>Chytridiomycota</taxon>
        <taxon>Chytridiomycota incertae sedis</taxon>
        <taxon>Chytridiomycetes</taxon>
        <taxon>Chytridiales</taxon>
        <taxon>Chytriomycetaceae</taxon>
        <taxon>Physocladia</taxon>
    </lineage>
</organism>
<evidence type="ECO:0000313" key="2">
    <source>
        <dbReference type="EMBL" id="KAJ3082929.1"/>
    </source>
</evidence>
<proteinExistence type="predicted"/>
<feature type="region of interest" description="Disordered" evidence="1">
    <location>
        <begin position="1"/>
        <end position="39"/>
    </location>
</feature>
<dbReference type="Proteomes" id="UP001211907">
    <property type="component" value="Unassembled WGS sequence"/>
</dbReference>
<sequence length="139" mass="15939">MGPQFSQVIQKAPNRRSSDEDSSSQKNLERPSLSSITRQSTLNETSIKLMTSIDERNIDKQYHEIEDHGYFLPKDIETHDQLELQHYVLRHAFKGDIVSPNIKKLLKIPGVKVLDAGFRKGLWLDSVMKVFPAPQYFGV</sequence>
<gene>
    <name evidence="2" type="ORF">HK100_009559</name>
</gene>
<evidence type="ECO:0000313" key="3">
    <source>
        <dbReference type="Proteomes" id="UP001211907"/>
    </source>
</evidence>
<protein>
    <submittedName>
        <fullName evidence="2">Uncharacterized protein</fullName>
    </submittedName>
</protein>
<dbReference type="AlphaFoldDB" id="A0AAD5SNJ3"/>
<comment type="caution">
    <text evidence="2">The sequence shown here is derived from an EMBL/GenBank/DDBJ whole genome shotgun (WGS) entry which is preliminary data.</text>
</comment>
<keyword evidence="3" id="KW-1185">Reference proteome</keyword>
<evidence type="ECO:0000256" key="1">
    <source>
        <dbReference type="SAM" id="MobiDB-lite"/>
    </source>
</evidence>
<reference evidence="2" key="1">
    <citation type="submission" date="2020-05" db="EMBL/GenBank/DDBJ databases">
        <title>Phylogenomic resolution of chytrid fungi.</title>
        <authorList>
            <person name="Stajich J.E."/>
            <person name="Amses K."/>
            <person name="Simmons R."/>
            <person name="Seto K."/>
            <person name="Myers J."/>
            <person name="Bonds A."/>
            <person name="Quandt C.A."/>
            <person name="Barry K."/>
            <person name="Liu P."/>
            <person name="Grigoriev I."/>
            <person name="Longcore J.E."/>
            <person name="James T.Y."/>
        </authorList>
    </citation>
    <scope>NUCLEOTIDE SEQUENCE</scope>
    <source>
        <strain evidence="2">JEL0513</strain>
    </source>
</reference>